<dbReference type="GO" id="GO:0005886">
    <property type="term" value="C:plasma membrane"/>
    <property type="evidence" value="ECO:0007669"/>
    <property type="project" value="UniProtKB-SubCell"/>
</dbReference>
<evidence type="ECO:0000259" key="20">
    <source>
        <dbReference type="PROSITE" id="PS50026"/>
    </source>
</evidence>
<evidence type="ECO:0000256" key="5">
    <source>
        <dbReference type="ARBA" id="ARBA00022729"/>
    </source>
</evidence>
<dbReference type="InterPro" id="IPR000033">
    <property type="entry name" value="LDLR_classB_rpt"/>
</dbReference>
<dbReference type="EMBL" id="GFDF01007641">
    <property type="protein sequence ID" value="JAV06443.1"/>
    <property type="molecule type" value="Transcribed_RNA"/>
</dbReference>
<evidence type="ECO:0000256" key="4">
    <source>
        <dbReference type="ARBA" id="ARBA00022692"/>
    </source>
</evidence>
<dbReference type="Gene3D" id="2.10.25.10">
    <property type="entry name" value="Laminin"/>
    <property type="match status" value="2"/>
</dbReference>
<name>A0A1L8DJ11_9DIPT</name>
<feature type="signal peptide" evidence="19">
    <location>
        <begin position="1"/>
        <end position="24"/>
    </location>
</feature>
<comment type="caution">
    <text evidence="16">Lacks conserved residue(s) required for the propagation of feature annotation.</text>
</comment>
<evidence type="ECO:0000256" key="15">
    <source>
        <dbReference type="ARBA" id="ARBA00040020"/>
    </source>
</evidence>
<keyword evidence="7" id="KW-0221">Differentiation</keyword>
<feature type="disulfide bond" evidence="16">
    <location>
        <begin position="363"/>
        <end position="372"/>
    </location>
</feature>
<evidence type="ECO:0000256" key="18">
    <source>
        <dbReference type="SAM" id="Phobius"/>
    </source>
</evidence>
<dbReference type="InterPro" id="IPR011042">
    <property type="entry name" value="6-blade_b-propeller_TolB-like"/>
</dbReference>
<keyword evidence="5 19" id="KW-0732">Signal</keyword>
<evidence type="ECO:0000256" key="10">
    <source>
        <dbReference type="ARBA" id="ARBA00022989"/>
    </source>
</evidence>
<evidence type="ECO:0000256" key="1">
    <source>
        <dbReference type="ARBA" id="ARBA00004251"/>
    </source>
</evidence>
<keyword evidence="10 18" id="KW-1133">Transmembrane helix</keyword>
<protein>
    <recommendedName>
        <fullName evidence="15">Protein cueball</fullName>
    </recommendedName>
</protein>
<reference evidence="21" key="1">
    <citation type="submission" date="2016-12" db="EMBL/GenBank/DDBJ databases">
        <title>An insight into the sialome and mialome of the sand fly, Nyssomyia neivai.</title>
        <authorList>
            <person name="Sebastian V."/>
            <person name="Goulart T.M."/>
            <person name="Oliveira W."/>
            <person name="Calvo E."/>
            <person name="Oliveira L.F."/>
            <person name="Pinto M.C."/>
            <person name="Rosselino A.M."/>
            <person name="Ribeiro J.M."/>
        </authorList>
    </citation>
    <scope>NUCLEOTIDE SEQUENCE</scope>
</reference>
<evidence type="ECO:0000256" key="9">
    <source>
        <dbReference type="ARBA" id="ARBA00022943"/>
    </source>
</evidence>
<feature type="chain" id="PRO_5013132178" description="Protein cueball" evidence="19">
    <location>
        <begin position="25"/>
        <end position="618"/>
    </location>
</feature>
<evidence type="ECO:0000256" key="8">
    <source>
        <dbReference type="ARBA" id="ARBA00022871"/>
    </source>
</evidence>
<dbReference type="PANTHER" id="PTHR46513">
    <property type="entry name" value="VITELLOGENIN RECEPTOR-LIKE PROTEIN-RELATED-RELATED"/>
    <property type="match status" value="1"/>
</dbReference>
<comment type="subcellular location">
    <subcellularLocation>
        <location evidence="1">Cell membrane</location>
        <topology evidence="1">Single-pass type I membrane protein</topology>
    </subcellularLocation>
</comment>
<keyword evidence="21" id="KW-0675">Receptor</keyword>
<proteinExistence type="inferred from homology"/>
<dbReference type="GO" id="GO:0048477">
    <property type="term" value="P:oogenesis"/>
    <property type="evidence" value="ECO:0007669"/>
    <property type="project" value="UniProtKB-KW"/>
</dbReference>
<evidence type="ECO:0000256" key="6">
    <source>
        <dbReference type="ARBA" id="ARBA00022737"/>
    </source>
</evidence>
<dbReference type="AlphaFoldDB" id="A0A1L8DJ11"/>
<dbReference type="SUPFAM" id="SSF63825">
    <property type="entry name" value="YWTD domain"/>
    <property type="match status" value="1"/>
</dbReference>
<keyword evidence="9" id="KW-0896">Oogenesis</keyword>
<organism evidence="21">
    <name type="scientific">Nyssomyia neivai</name>
    <dbReference type="NCBI Taxonomy" id="330878"/>
    <lineage>
        <taxon>Eukaryota</taxon>
        <taxon>Metazoa</taxon>
        <taxon>Ecdysozoa</taxon>
        <taxon>Arthropoda</taxon>
        <taxon>Hexapoda</taxon>
        <taxon>Insecta</taxon>
        <taxon>Pterygota</taxon>
        <taxon>Neoptera</taxon>
        <taxon>Endopterygota</taxon>
        <taxon>Diptera</taxon>
        <taxon>Nematocera</taxon>
        <taxon>Psychodoidea</taxon>
        <taxon>Psychodidae</taxon>
        <taxon>Nyssomyia</taxon>
    </lineage>
</organism>
<dbReference type="GO" id="GO:0017147">
    <property type="term" value="F:Wnt-protein binding"/>
    <property type="evidence" value="ECO:0007669"/>
    <property type="project" value="TreeGrafter"/>
</dbReference>
<evidence type="ECO:0000256" key="3">
    <source>
        <dbReference type="ARBA" id="ARBA00022536"/>
    </source>
</evidence>
<feature type="disulfide bond" evidence="16">
    <location>
        <begin position="412"/>
        <end position="422"/>
    </location>
</feature>
<dbReference type="InterPro" id="IPR050778">
    <property type="entry name" value="Cueball_EGF_LRP_Nidogen"/>
</dbReference>
<evidence type="ECO:0000256" key="12">
    <source>
        <dbReference type="ARBA" id="ARBA00023157"/>
    </source>
</evidence>
<dbReference type="Gene3D" id="2.120.10.30">
    <property type="entry name" value="TolB, C-terminal domain"/>
    <property type="match status" value="1"/>
</dbReference>
<keyword evidence="12 16" id="KW-1015">Disulfide bond</keyword>
<dbReference type="Pfam" id="PF00058">
    <property type="entry name" value="Ldl_recept_b"/>
    <property type="match status" value="1"/>
</dbReference>
<feature type="domain" description="EGF-like" evidence="20">
    <location>
        <begin position="408"/>
        <end position="448"/>
    </location>
</feature>
<dbReference type="SMART" id="SM00181">
    <property type="entry name" value="EGF"/>
    <property type="match status" value="3"/>
</dbReference>
<comment type="similarity">
    <text evidence="14">Belongs to the cueball family.</text>
</comment>
<dbReference type="PROSITE" id="PS00022">
    <property type="entry name" value="EGF_1"/>
    <property type="match status" value="1"/>
</dbReference>
<dbReference type="GO" id="GO:0007283">
    <property type="term" value="P:spermatogenesis"/>
    <property type="evidence" value="ECO:0007669"/>
    <property type="project" value="UniProtKB-KW"/>
</dbReference>
<evidence type="ECO:0000256" key="11">
    <source>
        <dbReference type="ARBA" id="ARBA00023136"/>
    </source>
</evidence>
<keyword evidence="21" id="KW-0449">Lipoprotein</keyword>
<feature type="repeat" description="LDL-receptor class B" evidence="17">
    <location>
        <begin position="165"/>
        <end position="208"/>
    </location>
</feature>
<dbReference type="PROSITE" id="PS51120">
    <property type="entry name" value="LDLRB"/>
    <property type="match status" value="2"/>
</dbReference>
<keyword evidence="2" id="KW-1003">Cell membrane</keyword>
<dbReference type="PANTHER" id="PTHR46513:SF42">
    <property type="entry name" value="PROTEIN CUEBALL"/>
    <property type="match status" value="1"/>
</dbReference>
<evidence type="ECO:0000256" key="13">
    <source>
        <dbReference type="ARBA" id="ARBA00023180"/>
    </source>
</evidence>
<dbReference type="SMART" id="SM00135">
    <property type="entry name" value="LY"/>
    <property type="match status" value="5"/>
</dbReference>
<evidence type="ECO:0000256" key="14">
    <source>
        <dbReference type="ARBA" id="ARBA00038070"/>
    </source>
</evidence>
<sequence>MRIFSEFWLTCILYICLFCNIISSETSSWEFAVTTKNKILFYDRNWAELTTAAQQFNGLSAIVYDETEENIFFNDQAQDKGSIFLLKLGDTDENHIVKKLVQKVQNEHIQGIAYDPLERTLYWTDAKNHRIYQAKFTEDDISTPSVFMEFTEEIPRGIAVDVCRRKLYWTNSNYMNGSIERASLSGEKREVLITDVHMPMGIAIDYFTDKIFWLDNKAGNHYSVESASLIGNHREVLVTSLYNSPDNIVVDRDYIYWTEFYQESVWKVSKTAYGADKAIKVLSNFTSTPRGIIIKTDFLQNHMNNPECRRVIKEIRQRLLPHTDEVTPQNVTQTNQTKAIQAPKDHHCLNRGIPNTISGHCMCQNGFTGQHCEVPLCYNYCVHGKCFLSETGYAECQCDPGFSGDRCERDVCTGFCLNGGRCTLEVREGLNAHPVCQCSSLYSGRHCEVMKTVEELCRKFCESGYVYPDLPWNMPQICGDCTDKNATHASLSHDGDEHRELEDEKTIKMIWFILVSVIMTVLVLLNAICFFMWRFQKPVRPKIKKTYVVRKNLTPLTCRPSGAEQQCEITIENCCNMNVCDTPCFDPKALQEEMQKESRKEDKKKLLRHMVDTNGDLY</sequence>
<feature type="disulfide bond" evidence="16">
    <location>
        <begin position="438"/>
        <end position="447"/>
    </location>
</feature>
<feature type="transmembrane region" description="Helical" evidence="18">
    <location>
        <begin position="509"/>
        <end position="535"/>
    </location>
</feature>
<feature type="domain" description="EGF-like" evidence="20">
    <location>
        <begin position="339"/>
        <end position="373"/>
    </location>
</feature>
<dbReference type="GO" id="GO:0042813">
    <property type="term" value="F:Wnt receptor activity"/>
    <property type="evidence" value="ECO:0007669"/>
    <property type="project" value="TreeGrafter"/>
</dbReference>
<keyword evidence="13" id="KW-0325">Glycoprotein</keyword>
<evidence type="ECO:0000256" key="16">
    <source>
        <dbReference type="PROSITE-ProRule" id="PRU00076"/>
    </source>
</evidence>
<keyword evidence="4 18" id="KW-0812">Transmembrane</keyword>
<dbReference type="InterPro" id="IPR000742">
    <property type="entry name" value="EGF"/>
</dbReference>
<accession>A0A1L8DJ11</accession>
<evidence type="ECO:0000256" key="7">
    <source>
        <dbReference type="ARBA" id="ARBA00022782"/>
    </source>
</evidence>
<dbReference type="PROSITE" id="PS50026">
    <property type="entry name" value="EGF_3"/>
    <property type="match status" value="2"/>
</dbReference>
<dbReference type="GO" id="GO:0060070">
    <property type="term" value="P:canonical Wnt signaling pathway"/>
    <property type="evidence" value="ECO:0007669"/>
    <property type="project" value="TreeGrafter"/>
</dbReference>
<keyword evidence="6" id="KW-0677">Repeat</keyword>
<dbReference type="SUPFAM" id="SSF57196">
    <property type="entry name" value="EGF/Laminin"/>
    <property type="match status" value="2"/>
</dbReference>
<evidence type="ECO:0000256" key="19">
    <source>
        <dbReference type="SAM" id="SignalP"/>
    </source>
</evidence>
<keyword evidence="11 18" id="KW-0472">Membrane</keyword>
<keyword evidence="3 16" id="KW-0245">EGF-like domain</keyword>
<evidence type="ECO:0000256" key="2">
    <source>
        <dbReference type="ARBA" id="ARBA00022475"/>
    </source>
</evidence>
<evidence type="ECO:0000256" key="17">
    <source>
        <dbReference type="PROSITE-ProRule" id="PRU00461"/>
    </source>
</evidence>
<keyword evidence="8" id="KW-0744">Spermatogenesis</keyword>
<feature type="repeat" description="LDL-receptor class B" evidence="17">
    <location>
        <begin position="209"/>
        <end position="254"/>
    </location>
</feature>
<evidence type="ECO:0000313" key="21">
    <source>
        <dbReference type="EMBL" id="JAV06443.1"/>
    </source>
</evidence>